<feature type="domain" description="HTH araC/xylS-type" evidence="3">
    <location>
        <begin position="20"/>
        <end position="117"/>
    </location>
</feature>
<keyword evidence="5" id="KW-1185">Reference proteome</keyword>
<dbReference type="KEGG" id="tfl:RPIT_00500"/>
<name>A0A1Q2CBJ3_9ACTN</name>
<reference evidence="4 5" key="1">
    <citation type="journal article" date="2016" name="Int. J. Syst. Evol. Microbiol.">
        <title>Tessaracoccus flavus sp. nov., isolated from the drainage system of a lindane-producing factory.</title>
        <authorList>
            <person name="Kumari R."/>
            <person name="Singh P."/>
            <person name="Schumann P."/>
            <person name="Lal R."/>
        </authorList>
    </citation>
    <scope>NUCLEOTIDE SEQUENCE [LARGE SCALE GENOMIC DNA]</scope>
    <source>
        <strain evidence="4 5">RP1T</strain>
    </source>
</reference>
<dbReference type="PANTHER" id="PTHR11019:SF159">
    <property type="entry name" value="TRANSCRIPTIONAL REGULATOR-RELATED"/>
    <property type="match status" value="1"/>
</dbReference>
<sequence>MQTRTAHASGEQATPRPELDRLLGTVRADDVAPPTLEEMAASAHFSRFHLSRLLREHLGFPLRDFLAALRVERGIEALVAGHDVIRSQVEAGHESASSFSRSFARHTGMAPSRYRDQLRFLAAYLIRHMDSTDPLVAVHRNFPEVSHPQQVQLRISVDGAQAGSALFVALNSSLILQGAPNLGVALLGTRGYTVSEIPDGTYYAMVVEVPRSAGMRAYFQMDRNRRQLRREPITFPLSEPTEIVLTLRDLVPTDPPITPNLPKLFFEGALSSVTVEASNSGQESVGGRS</sequence>
<dbReference type="PANTHER" id="PTHR11019">
    <property type="entry name" value="HTH-TYPE TRANSCRIPTIONAL REGULATOR NIMR"/>
    <property type="match status" value="1"/>
</dbReference>
<dbReference type="PROSITE" id="PS01124">
    <property type="entry name" value="HTH_ARAC_FAMILY_2"/>
    <property type="match status" value="1"/>
</dbReference>
<gene>
    <name evidence="4" type="ORF">RPIT_00500</name>
</gene>
<dbReference type="Proteomes" id="UP000188324">
    <property type="component" value="Chromosome"/>
</dbReference>
<dbReference type="GO" id="GO:0043565">
    <property type="term" value="F:sequence-specific DNA binding"/>
    <property type="evidence" value="ECO:0007669"/>
    <property type="project" value="InterPro"/>
</dbReference>
<evidence type="ECO:0000313" key="5">
    <source>
        <dbReference type="Proteomes" id="UP000188324"/>
    </source>
</evidence>
<protein>
    <recommendedName>
        <fullName evidence="3">HTH araC/xylS-type domain-containing protein</fullName>
    </recommendedName>
</protein>
<evidence type="ECO:0000313" key="4">
    <source>
        <dbReference type="EMBL" id="AQP43483.1"/>
    </source>
</evidence>
<proteinExistence type="predicted"/>
<evidence type="ECO:0000259" key="3">
    <source>
        <dbReference type="PROSITE" id="PS01124"/>
    </source>
</evidence>
<dbReference type="RefSeq" id="WP_077339455.1">
    <property type="nucleotide sequence ID" value="NZ_CP019605.1"/>
</dbReference>
<dbReference type="Gene3D" id="1.10.10.60">
    <property type="entry name" value="Homeodomain-like"/>
    <property type="match status" value="2"/>
</dbReference>
<dbReference type="SUPFAM" id="SSF46689">
    <property type="entry name" value="Homeodomain-like"/>
    <property type="match status" value="1"/>
</dbReference>
<dbReference type="Pfam" id="PF12833">
    <property type="entry name" value="HTH_18"/>
    <property type="match status" value="1"/>
</dbReference>
<dbReference type="SMART" id="SM00342">
    <property type="entry name" value="HTH_ARAC"/>
    <property type="match status" value="1"/>
</dbReference>
<evidence type="ECO:0000256" key="1">
    <source>
        <dbReference type="ARBA" id="ARBA00023015"/>
    </source>
</evidence>
<dbReference type="STRING" id="1610493.RPIT_00500"/>
<dbReference type="InterPro" id="IPR009057">
    <property type="entry name" value="Homeodomain-like_sf"/>
</dbReference>
<dbReference type="AlphaFoldDB" id="A0A1Q2CBJ3"/>
<accession>A0A1Q2CBJ3</accession>
<keyword evidence="2" id="KW-0804">Transcription</keyword>
<dbReference type="OrthoDB" id="3194870at2"/>
<dbReference type="InterPro" id="IPR018060">
    <property type="entry name" value="HTH_AraC"/>
</dbReference>
<evidence type="ECO:0000256" key="2">
    <source>
        <dbReference type="ARBA" id="ARBA00023163"/>
    </source>
</evidence>
<dbReference type="GO" id="GO:0003700">
    <property type="term" value="F:DNA-binding transcription factor activity"/>
    <property type="evidence" value="ECO:0007669"/>
    <property type="project" value="InterPro"/>
</dbReference>
<keyword evidence="1" id="KW-0805">Transcription regulation</keyword>
<organism evidence="4 5">
    <name type="scientific">Tessaracoccus flavus</name>
    <dbReference type="NCBI Taxonomy" id="1610493"/>
    <lineage>
        <taxon>Bacteria</taxon>
        <taxon>Bacillati</taxon>
        <taxon>Actinomycetota</taxon>
        <taxon>Actinomycetes</taxon>
        <taxon>Propionibacteriales</taxon>
        <taxon>Propionibacteriaceae</taxon>
        <taxon>Tessaracoccus</taxon>
    </lineage>
</organism>
<dbReference type="EMBL" id="CP019605">
    <property type="protein sequence ID" value="AQP43483.1"/>
    <property type="molecule type" value="Genomic_DNA"/>
</dbReference>